<dbReference type="SUPFAM" id="SSF53098">
    <property type="entry name" value="Ribonuclease H-like"/>
    <property type="match status" value="1"/>
</dbReference>
<dbReference type="PANTHER" id="PTHR47074:SF73">
    <property type="entry name" value="OS04G0448401 PROTEIN"/>
    <property type="match status" value="1"/>
</dbReference>
<name>A0ABM1LXQ6_PRUMU</name>
<dbReference type="InterPro" id="IPR052929">
    <property type="entry name" value="RNase_H-like_EbsB-rel"/>
</dbReference>
<dbReference type="InterPro" id="IPR044730">
    <property type="entry name" value="RNase_H-like_dom_plant"/>
</dbReference>
<proteinExistence type="predicted"/>
<evidence type="ECO:0000313" key="2">
    <source>
        <dbReference type="Proteomes" id="UP000694861"/>
    </source>
</evidence>
<reference evidence="2" key="1">
    <citation type="journal article" date="2012" name="Nat. Commun.">
        <title>The genome of Prunus mume.</title>
        <authorList>
            <person name="Zhang Q."/>
            <person name="Chen W."/>
            <person name="Sun L."/>
            <person name="Zhao F."/>
            <person name="Huang B."/>
            <person name="Yang W."/>
            <person name="Tao Y."/>
            <person name="Wang J."/>
            <person name="Yuan Z."/>
            <person name="Fan G."/>
            <person name="Xing Z."/>
            <person name="Han C."/>
            <person name="Pan H."/>
            <person name="Zhong X."/>
            <person name="Shi W."/>
            <person name="Liang X."/>
            <person name="Du D."/>
            <person name="Sun F."/>
            <person name="Xu Z."/>
            <person name="Hao R."/>
            <person name="Lv T."/>
            <person name="Lv Y."/>
            <person name="Zheng Z."/>
            <person name="Sun M."/>
            <person name="Luo L."/>
            <person name="Cai M."/>
            <person name="Gao Y."/>
            <person name="Wang J."/>
            <person name="Yin Y."/>
            <person name="Xu X."/>
            <person name="Cheng T."/>
            <person name="Wang J."/>
        </authorList>
    </citation>
    <scope>NUCLEOTIDE SEQUENCE [LARGE SCALE GENOMIC DNA]</scope>
</reference>
<accession>A0ABM1LXQ6</accession>
<protein>
    <submittedName>
        <fullName evidence="3">Uncharacterized protein LOC107881825</fullName>
    </submittedName>
</protein>
<dbReference type="InterPro" id="IPR036397">
    <property type="entry name" value="RNaseH_sf"/>
</dbReference>
<sequence length="160" mass="17617">MSKKLNVDASWDKKTLFTGLGAVIRDEHGAFIRGAGKFRLASSPIEAEAFAALHGLEVASDLGCIHLECESDSKELVQSVSGCFQKGKWTIYPILAALREKSRLFGSCNWKWIPRIANRAADAAAYEAKRKMCDEVWISRPPSSLVFVLHNDGLPCPPQV</sequence>
<dbReference type="Proteomes" id="UP000694861">
    <property type="component" value="Unplaced"/>
</dbReference>
<keyword evidence="2" id="KW-1185">Reference proteome</keyword>
<dbReference type="GeneID" id="107881825"/>
<reference evidence="3" key="2">
    <citation type="submission" date="2025-08" db="UniProtKB">
        <authorList>
            <consortium name="RefSeq"/>
        </authorList>
    </citation>
    <scope>IDENTIFICATION</scope>
</reference>
<dbReference type="InterPro" id="IPR012337">
    <property type="entry name" value="RNaseH-like_sf"/>
</dbReference>
<dbReference type="RefSeq" id="XP_016652183.1">
    <property type="nucleotide sequence ID" value="XM_016796697.1"/>
</dbReference>
<dbReference type="CDD" id="cd06222">
    <property type="entry name" value="RNase_H_like"/>
    <property type="match status" value="1"/>
</dbReference>
<dbReference type="Gene3D" id="3.30.420.10">
    <property type="entry name" value="Ribonuclease H-like superfamily/Ribonuclease H"/>
    <property type="match status" value="1"/>
</dbReference>
<evidence type="ECO:0000313" key="3">
    <source>
        <dbReference type="RefSeq" id="XP_016652183.1"/>
    </source>
</evidence>
<dbReference type="Pfam" id="PF13456">
    <property type="entry name" value="RVT_3"/>
    <property type="match status" value="1"/>
</dbReference>
<dbReference type="PANTHER" id="PTHR47074">
    <property type="entry name" value="BNAC02G40300D PROTEIN"/>
    <property type="match status" value="1"/>
</dbReference>
<dbReference type="InterPro" id="IPR002156">
    <property type="entry name" value="RNaseH_domain"/>
</dbReference>
<evidence type="ECO:0000259" key="1">
    <source>
        <dbReference type="Pfam" id="PF13456"/>
    </source>
</evidence>
<feature type="domain" description="RNase H type-1" evidence="1">
    <location>
        <begin position="6"/>
        <end position="127"/>
    </location>
</feature>
<gene>
    <name evidence="3" type="primary">LOC107881825</name>
</gene>
<organism evidence="2 3">
    <name type="scientific">Prunus mume</name>
    <name type="common">Japanese apricot</name>
    <name type="synonym">Armeniaca mume</name>
    <dbReference type="NCBI Taxonomy" id="102107"/>
    <lineage>
        <taxon>Eukaryota</taxon>
        <taxon>Viridiplantae</taxon>
        <taxon>Streptophyta</taxon>
        <taxon>Embryophyta</taxon>
        <taxon>Tracheophyta</taxon>
        <taxon>Spermatophyta</taxon>
        <taxon>Magnoliopsida</taxon>
        <taxon>eudicotyledons</taxon>
        <taxon>Gunneridae</taxon>
        <taxon>Pentapetalae</taxon>
        <taxon>rosids</taxon>
        <taxon>fabids</taxon>
        <taxon>Rosales</taxon>
        <taxon>Rosaceae</taxon>
        <taxon>Amygdaloideae</taxon>
        <taxon>Amygdaleae</taxon>
        <taxon>Prunus</taxon>
    </lineage>
</organism>